<dbReference type="PANTHER" id="PTHR22903">
    <property type="entry name" value="PLEKHH PROTEIN"/>
    <property type="match status" value="1"/>
</dbReference>
<dbReference type="SMART" id="SM00233">
    <property type="entry name" value="PH"/>
    <property type="match status" value="2"/>
</dbReference>
<dbReference type="PROSITE" id="PS50057">
    <property type="entry name" value="FERM_3"/>
    <property type="match status" value="1"/>
</dbReference>
<organism evidence="7 8">
    <name type="scientific">Plectus sambesii</name>
    <dbReference type="NCBI Taxonomy" id="2011161"/>
    <lineage>
        <taxon>Eukaryota</taxon>
        <taxon>Metazoa</taxon>
        <taxon>Ecdysozoa</taxon>
        <taxon>Nematoda</taxon>
        <taxon>Chromadorea</taxon>
        <taxon>Plectida</taxon>
        <taxon>Plectina</taxon>
        <taxon>Plectoidea</taxon>
        <taxon>Plectidae</taxon>
        <taxon>Plectus</taxon>
    </lineage>
</organism>
<evidence type="ECO:0000256" key="1">
    <source>
        <dbReference type="ARBA" id="ARBA00022737"/>
    </source>
</evidence>
<keyword evidence="1" id="KW-0677">Repeat</keyword>
<evidence type="ECO:0000256" key="2">
    <source>
        <dbReference type="ARBA" id="ARBA00023054"/>
    </source>
</evidence>
<dbReference type="SUPFAM" id="SSF50729">
    <property type="entry name" value="PH domain-like"/>
    <property type="match status" value="2"/>
</dbReference>
<feature type="compositionally biased region" description="Low complexity" evidence="3">
    <location>
        <begin position="37"/>
        <end position="54"/>
    </location>
</feature>
<dbReference type="InterPro" id="IPR000299">
    <property type="entry name" value="FERM_domain"/>
</dbReference>
<proteinExistence type="predicted"/>
<feature type="compositionally biased region" description="Basic residues" evidence="3">
    <location>
        <begin position="874"/>
        <end position="888"/>
    </location>
</feature>
<feature type="region of interest" description="Disordered" evidence="3">
    <location>
        <begin position="864"/>
        <end position="888"/>
    </location>
</feature>
<reference evidence="8" key="1">
    <citation type="submission" date="2022-11" db="UniProtKB">
        <authorList>
            <consortium name="WormBaseParasite"/>
        </authorList>
    </citation>
    <scope>IDENTIFICATION</scope>
</reference>
<evidence type="ECO:0000313" key="8">
    <source>
        <dbReference type="WBParaSite" id="PSAMB.scaffold5005size12908.g25689.t1"/>
    </source>
</evidence>
<dbReference type="AlphaFoldDB" id="A0A914WRS3"/>
<dbReference type="SUPFAM" id="SSF47031">
    <property type="entry name" value="Second domain of FERM"/>
    <property type="match status" value="1"/>
</dbReference>
<dbReference type="Pfam" id="PF00169">
    <property type="entry name" value="PH"/>
    <property type="match status" value="1"/>
</dbReference>
<feature type="domain" description="MyTH4" evidence="6">
    <location>
        <begin position="380"/>
        <end position="532"/>
    </location>
</feature>
<feature type="domain" description="PH" evidence="4">
    <location>
        <begin position="115"/>
        <end position="216"/>
    </location>
</feature>
<dbReference type="Pfam" id="PF00784">
    <property type="entry name" value="MyTH4"/>
    <property type="match status" value="1"/>
</dbReference>
<dbReference type="Gene3D" id="2.30.29.30">
    <property type="entry name" value="Pleckstrin-homology domain (PH domain)/Phosphotyrosine-binding domain (PTB)"/>
    <property type="match status" value="3"/>
</dbReference>
<name>A0A914WRS3_9BILA</name>
<protein>
    <submittedName>
        <fullName evidence="8">Uncharacterized protein</fullName>
    </submittedName>
</protein>
<dbReference type="InterPro" id="IPR038185">
    <property type="entry name" value="MyTH4_dom_sf"/>
</dbReference>
<keyword evidence="2" id="KW-0175">Coiled coil</keyword>
<evidence type="ECO:0000259" key="5">
    <source>
        <dbReference type="PROSITE" id="PS50057"/>
    </source>
</evidence>
<accession>A0A914WRS3</accession>
<dbReference type="PANTHER" id="PTHR22903:SF8">
    <property type="entry name" value="MAX-1A"/>
    <property type="match status" value="1"/>
</dbReference>
<dbReference type="Pfam" id="PF00373">
    <property type="entry name" value="FERM_M"/>
    <property type="match status" value="1"/>
</dbReference>
<sequence>MVTKTKGSTAASNQRPKTSTKQTSDVSSTDLEPESSPHPSSSGAESRVSSANSSRHSKLMHIDAKPPIYEDFGEGSSSDGDYALPPDAYEPYGVVGVEHIREDGMQTTLVASSNQLEKHGFLLSISDSRVKSLKRRYCSLKNGELLFYKSQKEEAKKESLLMRIAVSDITGVSRISGKSGTSHGFQITTNSNQYQYTTESAASTDEWVKVLSHALKSASIAELDGQTPLLGAAVRGWLTKVKYGHSKRFFAALVGTKLMLFKTPGAKIPTAQLYVKGAHIAEVVRSSDESGNSDGDHNVDTTDKNPSEADYSVSIQMPNEDPIYLVFVCREEKDKWLYYLRLASKDGELYGTPFEVLVQRLMAADGVPGCDLWKDLLITCCEENPKEALTTISEESKRKEAISLAKACYLFTSVLMRSTGVQYHIDLAQNTLQMAMATDNLRNELFAQLIKLTNGAMPYGLQAWKLLGLAVSLFTPIQYALLWLLRKHLERWSCMGGEEANMAKYCLQALQRCQRNGGRKEAPSKLETTSLLTRNPCTTKLPHSITIRTPSGEYQVIEFDGSSLVGECLTTVCAKLSIRQPLLCGYALYSDDPSQVDTENALSPRHKICDAISRWERQLKDCRSGRISDSRTIRLQLRPRYYWPHLAVSETEAERVFLAYRMADELKHGHVPVSPELAEELSALLAQMHYGDSPSTLDADRFEQIVCSFYPAKLLEVACKRTLKSKLLDHWQDLKGSSTQDCARVILGVLRRWRLFGAHLYVAGMRWKNDEKIFIAVNDAGVHLLTSNNLDLINTYPYQLLVNFGGYHDDFMLTVSREVANRNNPEEPSKERLTFSMAKPAILQLTLHIADYIKTRKMVWHASKERNLQSPARRTPRKSPQRAKARKM</sequence>
<evidence type="ECO:0000259" key="4">
    <source>
        <dbReference type="PROSITE" id="PS50003"/>
    </source>
</evidence>
<dbReference type="Proteomes" id="UP000887566">
    <property type="component" value="Unplaced"/>
</dbReference>
<feature type="domain" description="FERM" evidence="5">
    <location>
        <begin position="543"/>
        <end position="857"/>
    </location>
</feature>
<dbReference type="Gene3D" id="3.10.20.90">
    <property type="entry name" value="Phosphatidylinositol 3-kinase Catalytic Subunit, Chain A, domain 1"/>
    <property type="match status" value="1"/>
</dbReference>
<dbReference type="GO" id="GO:0005856">
    <property type="term" value="C:cytoskeleton"/>
    <property type="evidence" value="ECO:0007669"/>
    <property type="project" value="InterPro"/>
</dbReference>
<dbReference type="InterPro" id="IPR035963">
    <property type="entry name" value="FERM_2"/>
</dbReference>
<feature type="region of interest" description="Disordered" evidence="3">
    <location>
        <begin position="286"/>
        <end position="309"/>
    </location>
</feature>
<keyword evidence="7" id="KW-1185">Reference proteome</keyword>
<dbReference type="SMART" id="SM00295">
    <property type="entry name" value="B41"/>
    <property type="match status" value="1"/>
</dbReference>
<dbReference type="InterPro" id="IPR019749">
    <property type="entry name" value="Band_41_domain"/>
</dbReference>
<dbReference type="InterPro" id="IPR000857">
    <property type="entry name" value="MyTH4_dom"/>
</dbReference>
<feature type="region of interest" description="Disordered" evidence="3">
    <location>
        <begin position="1"/>
        <end position="59"/>
    </location>
</feature>
<dbReference type="PROSITE" id="PS50003">
    <property type="entry name" value="PH_DOMAIN"/>
    <property type="match status" value="1"/>
</dbReference>
<dbReference type="Gene3D" id="1.20.80.10">
    <property type="match status" value="1"/>
</dbReference>
<dbReference type="Gene3D" id="1.25.40.530">
    <property type="entry name" value="MyTH4 domain"/>
    <property type="match status" value="1"/>
</dbReference>
<evidence type="ECO:0000313" key="7">
    <source>
        <dbReference type="Proteomes" id="UP000887566"/>
    </source>
</evidence>
<dbReference type="InterPro" id="IPR001849">
    <property type="entry name" value="PH_domain"/>
</dbReference>
<feature type="compositionally biased region" description="Basic and acidic residues" evidence="3">
    <location>
        <begin position="294"/>
        <end position="307"/>
    </location>
</feature>
<dbReference type="SMART" id="SM00139">
    <property type="entry name" value="MyTH4"/>
    <property type="match status" value="1"/>
</dbReference>
<dbReference type="Pfam" id="PF21989">
    <property type="entry name" value="RA_2"/>
    <property type="match status" value="1"/>
</dbReference>
<feature type="compositionally biased region" description="Polar residues" evidence="3">
    <location>
        <begin position="1"/>
        <end position="30"/>
    </location>
</feature>
<evidence type="ECO:0000256" key="3">
    <source>
        <dbReference type="SAM" id="MobiDB-lite"/>
    </source>
</evidence>
<dbReference type="InterPro" id="IPR019748">
    <property type="entry name" value="FERM_central"/>
</dbReference>
<evidence type="ECO:0000259" key="6">
    <source>
        <dbReference type="PROSITE" id="PS51016"/>
    </source>
</evidence>
<dbReference type="PROSITE" id="PS51016">
    <property type="entry name" value="MYTH4"/>
    <property type="match status" value="1"/>
</dbReference>
<dbReference type="InterPro" id="IPR011993">
    <property type="entry name" value="PH-like_dom_sf"/>
</dbReference>
<dbReference type="WBParaSite" id="PSAMB.scaffold5005size12908.g25689.t1">
    <property type="protein sequence ID" value="PSAMB.scaffold5005size12908.g25689.t1"/>
    <property type="gene ID" value="PSAMB.scaffold5005size12908.g25689"/>
</dbReference>
<dbReference type="InterPro" id="IPR014352">
    <property type="entry name" value="FERM/acyl-CoA-bd_prot_sf"/>
</dbReference>